<sequence>MANSPAVKTTKSSSEKINKEDDPPDSFFLKNKISKTKEPLKRLGPFFVSSPTKNMAGDERKILIRPKIRKNGIELNVNGNPFSINYPKNLWRKYPFLSQKLLAENLSFALTLHLPYILDINSLSYQMPEPLIKEVISEGFKNALPATAFSKSKKTSEILNKFSKIEYHFNGEKNRTYQGAQTKVWEGGGRVGVPPQRKTENVAVMLFSFGKDSLLTYGVCNEIGIKTIPFYVKEPLSPIEDYNKEILAKRFFEEFKKKVLFVENGAGQLRDFINNDGYGWELNLAQFGLMGLPIAYVKKARYLFYSNEQSCNYKFLDQEGFWGYPAYDQTVEWILNLQRIVRVLGMKNLKVGSLIEPLHDLAIIRILHHRYPEIAKYQMSCGEDEPEMKNHRWCGNCSKCARVYIFLLANKINPKNLDFPTNMLQLKHKNKFALFEDGTEKSCGYDKARLGRDEQLLAFYLAYKNSYEGELIDLFKKLYLKEAEKREKELKKKYFGIHSTTTVPNELREKTLRIFREELKNLERI</sequence>
<organism evidence="2 3">
    <name type="scientific">Candidatus Nealsonbacteria bacterium CG_4_10_14_0_8_um_filter_37_14</name>
    <dbReference type="NCBI Taxonomy" id="1974684"/>
    <lineage>
        <taxon>Bacteria</taxon>
        <taxon>Candidatus Nealsoniibacteriota</taxon>
    </lineage>
</organism>
<feature type="compositionally biased region" description="Polar residues" evidence="1">
    <location>
        <begin position="1"/>
        <end position="12"/>
    </location>
</feature>
<protein>
    <submittedName>
        <fullName evidence="2">Uncharacterized protein</fullName>
    </submittedName>
</protein>
<name>A0A2M7R690_9BACT</name>
<proteinExistence type="predicted"/>
<feature type="region of interest" description="Disordered" evidence="1">
    <location>
        <begin position="1"/>
        <end position="25"/>
    </location>
</feature>
<gene>
    <name evidence="2" type="ORF">COY73_01975</name>
</gene>
<dbReference type="Proteomes" id="UP000230767">
    <property type="component" value="Unassembled WGS sequence"/>
</dbReference>
<accession>A0A2M7R690</accession>
<evidence type="ECO:0000313" key="2">
    <source>
        <dbReference type="EMBL" id="PIY89087.1"/>
    </source>
</evidence>
<evidence type="ECO:0000313" key="3">
    <source>
        <dbReference type="Proteomes" id="UP000230767"/>
    </source>
</evidence>
<evidence type="ECO:0000256" key="1">
    <source>
        <dbReference type="SAM" id="MobiDB-lite"/>
    </source>
</evidence>
<dbReference type="AlphaFoldDB" id="A0A2M7R690"/>
<reference evidence="3" key="1">
    <citation type="submission" date="2017-09" db="EMBL/GenBank/DDBJ databases">
        <title>Depth-based differentiation of microbial function through sediment-hosted aquifers and enrichment of novel symbionts in the deep terrestrial subsurface.</title>
        <authorList>
            <person name="Probst A.J."/>
            <person name="Ladd B."/>
            <person name="Jarett J.K."/>
            <person name="Geller-Mcgrath D.E."/>
            <person name="Sieber C.M.K."/>
            <person name="Emerson J.B."/>
            <person name="Anantharaman K."/>
            <person name="Thomas B.C."/>
            <person name="Malmstrom R."/>
            <person name="Stieglmeier M."/>
            <person name="Klingl A."/>
            <person name="Woyke T."/>
            <person name="Ryan C.M."/>
            <person name="Banfield J.F."/>
        </authorList>
    </citation>
    <scope>NUCLEOTIDE SEQUENCE [LARGE SCALE GENOMIC DNA]</scope>
</reference>
<dbReference type="EMBL" id="PFLW01000050">
    <property type="protein sequence ID" value="PIY89087.1"/>
    <property type="molecule type" value="Genomic_DNA"/>
</dbReference>
<comment type="caution">
    <text evidence="2">The sequence shown here is derived from an EMBL/GenBank/DDBJ whole genome shotgun (WGS) entry which is preliminary data.</text>
</comment>